<keyword evidence="7" id="KW-0732">Signal</keyword>
<dbReference type="PANTHER" id="PTHR43856:SF1">
    <property type="entry name" value="MITOCHONDRIAL CARDIOLIPIN HYDROLASE"/>
    <property type="match status" value="1"/>
</dbReference>
<feature type="signal peptide" evidence="7">
    <location>
        <begin position="1"/>
        <end position="23"/>
    </location>
</feature>
<keyword evidence="9" id="KW-0255">Endonuclease</keyword>
<dbReference type="EMBL" id="LPJR01000002">
    <property type="protein sequence ID" value="KWF37440.1"/>
    <property type="molecule type" value="Genomic_DNA"/>
</dbReference>
<dbReference type="PROSITE" id="PS50035">
    <property type="entry name" value="PLD"/>
    <property type="match status" value="1"/>
</dbReference>
<dbReference type="Pfam" id="PF13091">
    <property type="entry name" value="PLDc_2"/>
    <property type="match status" value="1"/>
</dbReference>
<accession>A0A132EMR0</accession>
<proteinExistence type="inferred from homology"/>
<comment type="caution">
    <text evidence="9">The sequence shown here is derived from an EMBL/GenBank/DDBJ whole genome shotgun (WGS) entry which is preliminary data.</text>
</comment>
<evidence type="ECO:0000256" key="5">
    <source>
        <dbReference type="ARBA" id="ARBA00022963"/>
    </source>
</evidence>
<feature type="chain" id="PRO_5007290949" description="phospholipase D" evidence="7">
    <location>
        <begin position="24"/>
        <end position="186"/>
    </location>
</feature>
<keyword evidence="9" id="KW-0540">Nuclease</keyword>
<evidence type="ECO:0000256" key="7">
    <source>
        <dbReference type="SAM" id="SignalP"/>
    </source>
</evidence>
<keyword evidence="4" id="KW-0378">Hydrolase</keyword>
<dbReference type="InterPro" id="IPR051406">
    <property type="entry name" value="PLD_domain"/>
</dbReference>
<feature type="domain" description="PLD phosphodiesterase" evidence="8">
    <location>
        <begin position="120"/>
        <end position="147"/>
    </location>
</feature>
<keyword evidence="6" id="KW-0443">Lipid metabolism</keyword>
<evidence type="ECO:0000256" key="4">
    <source>
        <dbReference type="ARBA" id="ARBA00022801"/>
    </source>
</evidence>
<dbReference type="GO" id="GO:0004630">
    <property type="term" value="F:phospholipase D activity"/>
    <property type="evidence" value="ECO:0007669"/>
    <property type="project" value="UniProtKB-EC"/>
</dbReference>
<dbReference type="CDD" id="cd09170">
    <property type="entry name" value="PLDc_Nuc"/>
    <property type="match status" value="1"/>
</dbReference>
<dbReference type="GO" id="GO:0016891">
    <property type="term" value="F:RNA endonuclease activity producing 5'-phosphomonoesters, hydrolytic mechanism"/>
    <property type="evidence" value="ECO:0007669"/>
    <property type="project" value="TreeGrafter"/>
</dbReference>
<dbReference type="SMART" id="SM00155">
    <property type="entry name" value="PLDc"/>
    <property type="match status" value="1"/>
</dbReference>
<evidence type="ECO:0000259" key="8">
    <source>
        <dbReference type="PROSITE" id="PS50035"/>
    </source>
</evidence>
<dbReference type="InterPro" id="IPR025202">
    <property type="entry name" value="PLD-like_dom"/>
</dbReference>
<evidence type="ECO:0000313" key="9">
    <source>
        <dbReference type="EMBL" id="KWF37440.1"/>
    </source>
</evidence>
<reference evidence="9 10" key="1">
    <citation type="submission" date="2015-11" db="EMBL/GenBank/DDBJ databases">
        <title>Expanding the genomic diversity of Burkholderia species for the development of highly accurate diagnostics.</title>
        <authorList>
            <person name="Sahl J."/>
            <person name="Keim P."/>
            <person name="Wagner D."/>
        </authorList>
    </citation>
    <scope>NUCLEOTIDE SEQUENCE [LARGE SCALE GENOMIC DNA]</scope>
    <source>
        <strain evidence="9 10">MSMB368WGS</strain>
    </source>
</reference>
<comment type="catalytic activity">
    <reaction evidence="1">
        <text>a 1,2-diacyl-sn-glycero-3-phosphocholine + H2O = a 1,2-diacyl-sn-glycero-3-phosphate + choline + H(+)</text>
        <dbReference type="Rhea" id="RHEA:14445"/>
        <dbReference type="ChEBI" id="CHEBI:15354"/>
        <dbReference type="ChEBI" id="CHEBI:15377"/>
        <dbReference type="ChEBI" id="CHEBI:15378"/>
        <dbReference type="ChEBI" id="CHEBI:57643"/>
        <dbReference type="ChEBI" id="CHEBI:58608"/>
        <dbReference type="EC" id="3.1.4.4"/>
    </reaction>
</comment>
<dbReference type="SUPFAM" id="SSF56024">
    <property type="entry name" value="Phospholipase D/nuclease"/>
    <property type="match status" value="1"/>
</dbReference>
<dbReference type="AlphaFoldDB" id="A0A132EMR0"/>
<dbReference type="GO" id="GO:0006793">
    <property type="term" value="P:phosphorus metabolic process"/>
    <property type="evidence" value="ECO:0007669"/>
    <property type="project" value="UniProtKB-ARBA"/>
</dbReference>
<dbReference type="InterPro" id="IPR001736">
    <property type="entry name" value="PLipase_D/transphosphatidylase"/>
</dbReference>
<evidence type="ECO:0000256" key="1">
    <source>
        <dbReference type="ARBA" id="ARBA00000798"/>
    </source>
</evidence>
<evidence type="ECO:0000256" key="6">
    <source>
        <dbReference type="ARBA" id="ARBA00023098"/>
    </source>
</evidence>
<organism evidence="9 10">
    <name type="scientific">Burkholderia pseudomultivorans</name>
    <dbReference type="NCBI Taxonomy" id="1207504"/>
    <lineage>
        <taxon>Bacteria</taxon>
        <taxon>Pseudomonadati</taxon>
        <taxon>Pseudomonadota</taxon>
        <taxon>Betaproteobacteria</taxon>
        <taxon>Burkholderiales</taxon>
        <taxon>Burkholderiaceae</taxon>
        <taxon>Burkholderia</taxon>
        <taxon>Burkholderia cepacia complex</taxon>
    </lineage>
</organism>
<evidence type="ECO:0000256" key="2">
    <source>
        <dbReference type="ARBA" id="ARBA00008664"/>
    </source>
</evidence>
<dbReference type="Proteomes" id="UP000062912">
    <property type="component" value="Unassembled WGS sequence"/>
</dbReference>
<comment type="similarity">
    <text evidence="2">Belongs to the phospholipase D family.</text>
</comment>
<evidence type="ECO:0000313" key="10">
    <source>
        <dbReference type="Proteomes" id="UP000062912"/>
    </source>
</evidence>
<dbReference type="GO" id="GO:0016042">
    <property type="term" value="P:lipid catabolic process"/>
    <property type="evidence" value="ECO:0007669"/>
    <property type="project" value="UniProtKB-KW"/>
</dbReference>
<protein>
    <recommendedName>
        <fullName evidence="3">phospholipase D</fullName>
        <ecNumber evidence="3">3.1.4.4</ecNumber>
    </recommendedName>
</protein>
<sequence>MTALAVSAVAAFYATVPTIAARAASFAASPIEGTAVQAGFSPEGTARSLVLDIINDAQASVRVMAYTFTAPDIARALVAAKRRGVDVRVVVDAGESRGKAAIAAMNLLVNAGIPVRINDQYKILHDKVLIVDGKHVETGSFNFSAAAERSNSENAIVLWNRPDLAKQYSQHWESRWNSAQAFESTY</sequence>
<dbReference type="Gene3D" id="3.30.870.10">
    <property type="entry name" value="Endonuclease Chain A"/>
    <property type="match status" value="1"/>
</dbReference>
<keyword evidence="5" id="KW-0442">Lipid degradation</keyword>
<name>A0A132EMR0_9BURK</name>
<gene>
    <name evidence="9" type="ORF">WT56_34165</name>
</gene>
<dbReference type="PANTHER" id="PTHR43856">
    <property type="entry name" value="CARDIOLIPIN HYDROLASE"/>
    <property type="match status" value="1"/>
</dbReference>
<evidence type="ECO:0000256" key="3">
    <source>
        <dbReference type="ARBA" id="ARBA00012027"/>
    </source>
</evidence>
<dbReference type="EC" id="3.1.4.4" evidence="3"/>